<dbReference type="PANTHER" id="PTHR13085:SF0">
    <property type="entry name" value="SIGNAL PEPTIDASE COMPLEX SUBUNIT 2"/>
    <property type="match status" value="1"/>
</dbReference>
<evidence type="ECO:0000256" key="9">
    <source>
        <dbReference type="ARBA" id="ARBA00045608"/>
    </source>
</evidence>
<evidence type="ECO:0000313" key="13">
    <source>
        <dbReference type="Proteomes" id="UP000308365"/>
    </source>
</evidence>
<keyword evidence="4 11" id="KW-0812">Transmembrane</keyword>
<organism evidence="12 13">
    <name type="scientific">Monodon monoceros</name>
    <name type="common">Narwhal</name>
    <name type="synonym">Ceratodon monodon</name>
    <dbReference type="NCBI Taxonomy" id="40151"/>
    <lineage>
        <taxon>Eukaryota</taxon>
        <taxon>Metazoa</taxon>
        <taxon>Chordata</taxon>
        <taxon>Craniata</taxon>
        <taxon>Vertebrata</taxon>
        <taxon>Euteleostomi</taxon>
        <taxon>Mammalia</taxon>
        <taxon>Eutheria</taxon>
        <taxon>Laurasiatheria</taxon>
        <taxon>Artiodactyla</taxon>
        <taxon>Whippomorpha</taxon>
        <taxon>Cetacea</taxon>
        <taxon>Odontoceti</taxon>
        <taxon>Monodontidae</taxon>
        <taxon>Monodon</taxon>
    </lineage>
</organism>
<protein>
    <recommendedName>
        <fullName evidence="3">Signal peptidase complex subunit 2</fullName>
    </recommendedName>
    <alternativeName>
        <fullName evidence="8">Microsomal signal peptidase 25 kDa subunit</fullName>
    </alternativeName>
</protein>
<evidence type="ECO:0000256" key="8">
    <source>
        <dbReference type="ARBA" id="ARBA00031207"/>
    </source>
</evidence>
<dbReference type="InterPro" id="IPR009582">
    <property type="entry name" value="Spc2/SPCS2"/>
</dbReference>
<sequence length="144" mass="16475">SSHSGLLDKWKIDDKPVKTDKWDVSAVKNSLNDSAKMYKYVENFGLTDGCLTICTISCFFATVALIWTQSPSLFWLCASYPILKDSTGMYPDDIWYILKRFGDKYTLKLTFISGRTKQQWEAELTKFIVKILTTAEHCYGCIQA</sequence>
<evidence type="ECO:0000256" key="6">
    <source>
        <dbReference type="ARBA" id="ARBA00022989"/>
    </source>
</evidence>
<keyword evidence="5" id="KW-0256">Endoplasmic reticulum</keyword>
<evidence type="ECO:0000256" key="3">
    <source>
        <dbReference type="ARBA" id="ARBA00017057"/>
    </source>
</evidence>
<reference evidence="13" key="1">
    <citation type="journal article" date="2019" name="IScience">
        <title>Narwhal Genome Reveals Long-Term Low Genetic Diversity despite Current Large Abundance Size.</title>
        <authorList>
            <person name="Westbury M.V."/>
            <person name="Petersen B."/>
            <person name="Garde E."/>
            <person name="Heide-Jorgensen M.P."/>
            <person name="Lorenzen E.D."/>
        </authorList>
    </citation>
    <scope>NUCLEOTIDE SEQUENCE [LARGE SCALE GENOMIC DNA]</scope>
</reference>
<evidence type="ECO:0000256" key="1">
    <source>
        <dbReference type="ARBA" id="ARBA00004477"/>
    </source>
</evidence>
<dbReference type="GO" id="GO:0006465">
    <property type="term" value="P:signal peptide processing"/>
    <property type="evidence" value="ECO:0007669"/>
    <property type="project" value="InterPro"/>
</dbReference>
<feature type="transmembrane region" description="Helical" evidence="11">
    <location>
        <begin position="46"/>
        <end position="67"/>
    </location>
</feature>
<comment type="function">
    <text evidence="9">Component of the signal peptidase complex (SPC) which catalyzes the cleavage of N-terminal signal sequences from nascent proteins as they are translocated into the lumen of the endoplasmic reticulum. Enhances the enzymatic activity of SPC and facilitates the interactions between different components of the translocation site.</text>
</comment>
<dbReference type="AlphaFoldDB" id="A0A4U1FAA8"/>
<comment type="similarity">
    <text evidence="2">Belongs to the SPCS2 family.</text>
</comment>
<dbReference type="Proteomes" id="UP000308365">
    <property type="component" value="Unassembled WGS sequence"/>
</dbReference>
<feature type="non-terminal residue" evidence="12">
    <location>
        <position position="1"/>
    </location>
</feature>
<dbReference type="GO" id="GO:0005787">
    <property type="term" value="C:signal peptidase complex"/>
    <property type="evidence" value="ECO:0007669"/>
    <property type="project" value="InterPro"/>
</dbReference>
<dbReference type="PANTHER" id="PTHR13085">
    <property type="entry name" value="MICROSOMAL SIGNAL PEPTIDASE 25 KDA SUBUNIT"/>
    <property type="match status" value="1"/>
</dbReference>
<keyword evidence="6 11" id="KW-1133">Transmembrane helix</keyword>
<evidence type="ECO:0000256" key="4">
    <source>
        <dbReference type="ARBA" id="ARBA00022692"/>
    </source>
</evidence>
<proteinExistence type="inferred from homology"/>
<comment type="caution">
    <text evidence="12">The sequence shown here is derived from an EMBL/GenBank/DDBJ whole genome shotgun (WGS) entry which is preliminary data.</text>
</comment>
<comment type="subcellular location">
    <subcellularLocation>
        <location evidence="1">Endoplasmic reticulum membrane</location>
        <topology evidence="1">Multi-pass membrane protein</topology>
    </subcellularLocation>
</comment>
<evidence type="ECO:0000256" key="10">
    <source>
        <dbReference type="ARBA" id="ARBA00046879"/>
    </source>
</evidence>
<accession>A0A4U1FAA8</accession>
<gene>
    <name evidence="12" type="ORF">EI555_010400</name>
</gene>
<evidence type="ECO:0000256" key="5">
    <source>
        <dbReference type="ARBA" id="ARBA00022824"/>
    </source>
</evidence>
<evidence type="ECO:0000256" key="11">
    <source>
        <dbReference type="SAM" id="Phobius"/>
    </source>
</evidence>
<evidence type="ECO:0000313" key="12">
    <source>
        <dbReference type="EMBL" id="TKC46485.1"/>
    </source>
</evidence>
<dbReference type="GO" id="GO:0045047">
    <property type="term" value="P:protein targeting to ER"/>
    <property type="evidence" value="ECO:0007669"/>
    <property type="project" value="TreeGrafter"/>
</dbReference>
<comment type="subunit">
    <text evidence="10">Component of the signal peptidase complex paralog A (SPC-A) composed of a catalytic subunit SEC11A and three accessory subunits SPCS1, SPCS2 and SPCS3. Component of the signal peptidase complex paralog C (SPC-C) composed of a catalytic subunit SEC11C and three accessory subunits SPCS1, SPCS2 and SPCS3. Within the complex, interacts with SEC11A or SEC11C and SPCS1. The complex induces a local thinning of the ER membrane which is used to measure the length of the signal peptide (SP) h-region of protein substrates. This ensures the selectivity of the complex towards h-regions shorter than 18-20 amino acids.</text>
</comment>
<evidence type="ECO:0000256" key="2">
    <source>
        <dbReference type="ARBA" id="ARBA00007324"/>
    </source>
</evidence>
<keyword evidence="7 11" id="KW-0472">Membrane</keyword>
<name>A0A4U1FAA8_MONMO</name>
<dbReference type="EMBL" id="RWIC01000264">
    <property type="protein sequence ID" value="TKC46485.1"/>
    <property type="molecule type" value="Genomic_DNA"/>
</dbReference>
<evidence type="ECO:0000256" key="7">
    <source>
        <dbReference type="ARBA" id="ARBA00023136"/>
    </source>
</evidence>